<gene>
    <name evidence="2" type="ORF">FH779_06325</name>
</gene>
<dbReference type="RefSeq" id="WP_180906417.1">
    <property type="nucleotide sequence ID" value="NZ_CP040908.1"/>
</dbReference>
<dbReference type="AlphaFoldDB" id="A0A7H9DRC8"/>
<name>A0A7H9DRC8_9FLAO</name>
<dbReference type="EMBL" id="CP040908">
    <property type="protein sequence ID" value="QLL57718.1"/>
    <property type="molecule type" value="Genomic_DNA"/>
</dbReference>
<keyword evidence="1" id="KW-1133">Transmembrane helix</keyword>
<reference evidence="2 3" key="1">
    <citation type="submission" date="2019-06" db="EMBL/GenBank/DDBJ databases">
        <title>Emergence of pandrug resistant Empedobacter falsenii in China.</title>
        <authorList>
            <person name="Dong N."/>
            <person name="Chen S."/>
            <person name="Zhang R."/>
        </authorList>
    </citation>
    <scope>NUCLEOTIDE SEQUENCE [LARGE SCALE GENOMIC DNA]</scope>
    <source>
        <strain evidence="2 3">1681-1</strain>
    </source>
</reference>
<protein>
    <recommendedName>
        <fullName evidence="4">Type VI secretion system transmembrane protein TssO</fullName>
    </recommendedName>
</protein>
<dbReference type="KEGG" id="efal:FH779_06325"/>
<dbReference type="GeneID" id="78401064"/>
<dbReference type="Proteomes" id="UP000510643">
    <property type="component" value="Chromosome"/>
</dbReference>
<evidence type="ECO:0000313" key="3">
    <source>
        <dbReference type="Proteomes" id="UP000510643"/>
    </source>
</evidence>
<evidence type="ECO:0000313" key="2">
    <source>
        <dbReference type="EMBL" id="QLL57718.1"/>
    </source>
</evidence>
<accession>A0A7H9DRC8</accession>
<organism evidence="2 3">
    <name type="scientific">Empedobacter falsenii</name>
    <dbReference type="NCBI Taxonomy" id="343874"/>
    <lineage>
        <taxon>Bacteria</taxon>
        <taxon>Pseudomonadati</taxon>
        <taxon>Bacteroidota</taxon>
        <taxon>Flavobacteriia</taxon>
        <taxon>Flavobacteriales</taxon>
        <taxon>Weeksellaceae</taxon>
        <taxon>Empedobacter</taxon>
    </lineage>
</organism>
<keyword evidence="3" id="KW-1185">Reference proteome</keyword>
<proteinExistence type="predicted"/>
<feature type="transmembrane region" description="Helical" evidence="1">
    <location>
        <begin position="15"/>
        <end position="35"/>
    </location>
</feature>
<sequence>MQVQITLSKKEKRYYFSYLLAMLLFVSALLTIVFVKNFESPFDNSDYISIQTLNEKNKFDVQQNMVQPILDSTFSKINKLNFENRNSMKGYEIENSISDVANLFEMGDFKDPRKESYLKIAKFYKMYLDDKKIESNRKDNVGIYKKQFEDCTLSYQTKQQQLITLTSKK</sequence>
<evidence type="ECO:0000256" key="1">
    <source>
        <dbReference type="SAM" id="Phobius"/>
    </source>
</evidence>
<keyword evidence="1" id="KW-0812">Transmembrane</keyword>
<evidence type="ECO:0008006" key="4">
    <source>
        <dbReference type="Google" id="ProtNLM"/>
    </source>
</evidence>
<dbReference type="Pfam" id="PF17561">
    <property type="entry name" value="TssO"/>
    <property type="match status" value="1"/>
</dbReference>
<keyword evidence="1" id="KW-0472">Membrane</keyword>
<dbReference type="InterPro" id="IPR039449">
    <property type="entry name" value="TssO"/>
</dbReference>